<comment type="catalytic activity">
    <reaction evidence="1">
        <text>ATP + protein L-histidine = ADP + protein N-phospho-L-histidine.</text>
        <dbReference type="EC" id="2.7.13.3"/>
    </reaction>
</comment>
<dbReference type="Gene3D" id="3.30.565.10">
    <property type="entry name" value="Histidine kinase-like ATPase, C-terminal domain"/>
    <property type="match status" value="1"/>
</dbReference>
<dbReference type="Proteomes" id="UP000249239">
    <property type="component" value="Unassembled WGS sequence"/>
</dbReference>
<dbReference type="GO" id="GO:0005524">
    <property type="term" value="F:ATP binding"/>
    <property type="evidence" value="ECO:0007669"/>
    <property type="project" value="UniProtKB-KW"/>
</dbReference>
<dbReference type="InterPro" id="IPR003594">
    <property type="entry name" value="HATPase_dom"/>
</dbReference>
<dbReference type="InterPro" id="IPR050482">
    <property type="entry name" value="Sensor_HK_TwoCompSys"/>
</dbReference>
<dbReference type="PROSITE" id="PS50112">
    <property type="entry name" value="PAS"/>
    <property type="match status" value="1"/>
</dbReference>
<dbReference type="AlphaFoldDB" id="A0A2W7NB75"/>
<dbReference type="PROSITE" id="PS50110">
    <property type="entry name" value="RESPONSE_REGULATORY"/>
    <property type="match status" value="1"/>
</dbReference>
<evidence type="ECO:0000256" key="6">
    <source>
        <dbReference type="ARBA" id="ARBA00022777"/>
    </source>
</evidence>
<dbReference type="InterPro" id="IPR011712">
    <property type="entry name" value="Sig_transdc_His_kin_sub3_dim/P"/>
</dbReference>
<dbReference type="InterPro" id="IPR005467">
    <property type="entry name" value="His_kinase_dom"/>
</dbReference>
<gene>
    <name evidence="13" type="ORF">LX69_01708</name>
</gene>
<keyword evidence="4" id="KW-0808">Transferase</keyword>
<keyword evidence="8" id="KW-0902">Two-component regulatory system</keyword>
<comment type="caution">
    <text evidence="13">The sequence shown here is derived from an EMBL/GenBank/DDBJ whole genome shotgun (WGS) entry which is preliminary data.</text>
</comment>
<comment type="caution">
    <text evidence="9">Lacks conserved residue(s) required for the propagation of feature annotation.</text>
</comment>
<dbReference type="Pfam" id="PF07730">
    <property type="entry name" value="HisKA_3"/>
    <property type="match status" value="1"/>
</dbReference>
<dbReference type="EC" id="2.7.13.3" evidence="2"/>
<dbReference type="Gene3D" id="1.20.5.1930">
    <property type="match status" value="1"/>
</dbReference>
<dbReference type="EMBL" id="QKZK01000011">
    <property type="protein sequence ID" value="PZX16893.1"/>
    <property type="molecule type" value="Genomic_DNA"/>
</dbReference>
<organism evidence="13 14">
    <name type="scientific">Breznakibacter xylanolyticus</name>
    <dbReference type="NCBI Taxonomy" id="990"/>
    <lineage>
        <taxon>Bacteria</taxon>
        <taxon>Pseudomonadati</taxon>
        <taxon>Bacteroidota</taxon>
        <taxon>Bacteroidia</taxon>
        <taxon>Marinilabiliales</taxon>
        <taxon>Marinilabiliaceae</taxon>
        <taxon>Breznakibacter</taxon>
    </lineage>
</organism>
<evidence type="ECO:0000259" key="11">
    <source>
        <dbReference type="PROSITE" id="PS50110"/>
    </source>
</evidence>
<dbReference type="Pfam" id="PF02518">
    <property type="entry name" value="HATPase_c"/>
    <property type="match status" value="1"/>
</dbReference>
<evidence type="ECO:0000256" key="5">
    <source>
        <dbReference type="ARBA" id="ARBA00022741"/>
    </source>
</evidence>
<dbReference type="PANTHER" id="PTHR24421:SF10">
    <property type="entry name" value="NITRATE_NITRITE SENSOR PROTEIN NARQ"/>
    <property type="match status" value="1"/>
</dbReference>
<dbReference type="SMART" id="SM00448">
    <property type="entry name" value="REC"/>
    <property type="match status" value="1"/>
</dbReference>
<dbReference type="GO" id="GO:0046983">
    <property type="term" value="F:protein dimerization activity"/>
    <property type="evidence" value="ECO:0007669"/>
    <property type="project" value="InterPro"/>
</dbReference>
<feature type="domain" description="Histidine kinase" evidence="10">
    <location>
        <begin position="290"/>
        <end position="483"/>
    </location>
</feature>
<evidence type="ECO:0000313" key="13">
    <source>
        <dbReference type="EMBL" id="PZX16893.1"/>
    </source>
</evidence>
<sequence length="483" mass="54726">MTSAQHQDIVLVVDPEQDSLDLFRLLFKKHYTILTAETPSEAFALLKTHDVKVMVVEQMQREQPGIVFLRDAATLHPRTERILVTGTPDNHTIMDAFNIGGVFHYVLKPYQAGNLKGIIDKAIDKHNLRKQNDYLISDLQKKNKELSRLLNRLKIEEKKFRDIFNSSRDPIVIVDKGGIVAEANEQACSGFGFSRDDLGLINFLGIIHNDYVKNTMQFFTGINHSNALLFETVIRTSDAQWKSFEINGHVVQFQGTEALLLMLRDTTERKETEKRILQTIIQTEESERRHFAQELHDGIGPLLSTVKLYLQWMNKPNSKVDKNQALQKIEMTLDETIQSVRQISNRLSPTTLVNFGLEAAIKSIFDRVNDMSELKCNLRCTIPERLPDDLEATIFRIVGESVNNTIKHACASEVDVYIVRENNRVTMSYRDDGIGFDVDALIQQRRGNGLANMKSRVVSMGGNIEIESGAGAGTYIGCKFILS</sequence>
<dbReference type="PANTHER" id="PTHR24421">
    <property type="entry name" value="NITRATE/NITRITE SENSOR PROTEIN NARX-RELATED"/>
    <property type="match status" value="1"/>
</dbReference>
<dbReference type="CDD" id="cd16917">
    <property type="entry name" value="HATPase_UhpB-NarQ-NarX-like"/>
    <property type="match status" value="1"/>
</dbReference>
<evidence type="ECO:0000259" key="12">
    <source>
        <dbReference type="PROSITE" id="PS50112"/>
    </source>
</evidence>
<dbReference type="GO" id="GO:0000155">
    <property type="term" value="F:phosphorelay sensor kinase activity"/>
    <property type="evidence" value="ECO:0007669"/>
    <property type="project" value="InterPro"/>
</dbReference>
<dbReference type="NCBIfam" id="TIGR00229">
    <property type="entry name" value="sensory_box"/>
    <property type="match status" value="1"/>
</dbReference>
<dbReference type="RefSeq" id="WP_111445410.1">
    <property type="nucleotide sequence ID" value="NZ_QKZK01000011.1"/>
</dbReference>
<evidence type="ECO:0000256" key="4">
    <source>
        <dbReference type="ARBA" id="ARBA00022679"/>
    </source>
</evidence>
<dbReference type="Pfam" id="PF00072">
    <property type="entry name" value="Response_reg"/>
    <property type="match status" value="1"/>
</dbReference>
<evidence type="ECO:0000256" key="2">
    <source>
        <dbReference type="ARBA" id="ARBA00012438"/>
    </source>
</evidence>
<dbReference type="Gene3D" id="3.40.50.2300">
    <property type="match status" value="1"/>
</dbReference>
<proteinExistence type="predicted"/>
<dbReference type="SMART" id="SM00091">
    <property type="entry name" value="PAS"/>
    <property type="match status" value="1"/>
</dbReference>
<dbReference type="InterPro" id="IPR013767">
    <property type="entry name" value="PAS_fold"/>
</dbReference>
<dbReference type="InterPro" id="IPR011006">
    <property type="entry name" value="CheY-like_superfamily"/>
</dbReference>
<evidence type="ECO:0000256" key="7">
    <source>
        <dbReference type="ARBA" id="ARBA00022840"/>
    </source>
</evidence>
<dbReference type="Gene3D" id="3.30.450.20">
    <property type="entry name" value="PAS domain"/>
    <property type="match status" value="1"/>
</dbReference>
<keyword evidence="3" id="KW-0597">Phosphoprotein</keyword>
<accession>A0A2W7NB75</accession>
<evidence type="ECO:0000313" key="14">
    <source>
        <dbReference type="Proteomes" id="UP000249239"/>
    </source>
</evidence>
<reference evidence="13 14" key="1">
    <citation type="submission" date="2018-06" db="EMBL/GenBank/DDBJ databases">
        <title>Genomic Encyclopedia of Archaeal and Bacterial Type Strains, Phase II (KMG-II): from individual species to whole genera.</title>
        <authorList>
            <person name="Goeker M."/>
        </authorList>
    </citation>
    <scope>NUCLEOTIDE SEQUENCE [LARGE SCALE GENOMIC DNA]</scope>
    <source>
        <strain evidence="13 14">DSM 6779</strain>
    </source>
</reference>
<dbReference type="InterPro" id="IPR036890">
    <property type="entry name" value="HATPase_C_sf"/>
</dbReference>
<dbReference type="GO" id="GO:0016020">
    <property type="term" value="C:membrane"/>
    <property type="evidence" value="ECO:0007669"/>
    <property type="project" value="InterPro"/>
</dbReference>
<dbReference type="InterPro" id="IPR001789">
    <property type="entry name" value="Sig_transdc_resp-reg_receiver"/>
</dbReference>
<dbReference type="OrthoDB" id="9760839at2"/>
<dbReference type="InterPro" id="IPR000014">
    <property type="entry name" value="PAS"/>
</dbReference>
<dbReference type="GO" id="GO:0006355">
    <property type="term" value="P:regulation of DNA-templated transcription"/>
    <property type="evidence" value="ECO:0007669"/>
    <property type="project" value="InterPro"/>
</dbReference>
<dbReference type="PROSITE" id="PS50109">
    <property type="entry name" value="HIS_KIN"/>
    <property type="match status" value="1"/>
</dbReference>
<name>A0A2W7NB75_9BACT</name>
<evidence type="ECO:0000256" key="9">
    <source>
        <dbReference type="PROSITE-ProRule" id="PRU00169"/>
    </source>
</evidence>
<dbReference type="Pfam" id="PF00989">
    <property type="entry name" value="PAS"/>
    <property type="match status" value="1"/>
</dbReference>
<evidence type="ECO:0000259" key="10">
    <source>
        <dbReference type="PROSITE" id="PS50109"/>
    </source>
</evidence>
<feature type="domain" description="Response regulatory" evidence="11">
    <location>
        <begin position="9"/>
        <end position="123"/>
    </location>
</feature>
<protein>
    <recommendedName>
        <fullName evidence="2">histidine kinase</fullName>
        <ecNumber evidence="2">2.7.13.3</ecNumber>
    </recommendedName>
</protein>
<keyword evidence="5" id="KW-0547">Nucleotide-binding</keyword>
<dbReference type="SUPFAM" id="SSF55785">
    <property type="entry name" value="PYP-like sensor domain (PAS domain)"/>
    <property type="match status" value="1"/>
</dbReference>
<dbReference type="SUPFAM" id="SSF52172">
    <property type="entry name" value="CheY-like"/>
    <property type="match status" value="1"/>
</dbReference>
<evidence type="ECO:0000256" key="3">
    <source>
        <dbReference type="ARBA" id="ARBA00022553"/>
    </source>
</evidence>
<dbReference type="InterPro" id="IPR035965">
    <property type="entry name" value="PAS-like_dom_sf"/>
</dbReference>
<keyword evidence="7" id="KW-0067">ATP-binding</keyword>
<keyword evidence="6" id="KW-0418">Kinase</keyword>
<keyword evidence="14" id="KW-1185">Reference proteome</keyword>
<evidence type="ECO:0000256" key="8">
    <source>
        <dbReference type="ARBA" id="ARBA00023012"/>
    </source>
</evidence>
<feature type="domain" description="PAS" evidence="12">
    <location>
        <begin position="156"/>
        <end position="198"/>
    </location>
</feature>
<dbReference type="SUPFAM" id="SSF55874">
    <property type="entry name" value="ATPase domain of HSP90 chaperone/DNA topoisomerase II/histidine kinase"/>
    <property type="match status" value="1"/>
</dbReference>
<evidence type="ECO:0000256" key="1">
    <source>
        <dbReference type="ARBA" id="ARBA00000085"/>
    </source>
</evidence>